<dbReference type="PANTHER" id="PTHR20883">
    <property type="entry name" value="PHYTANOYL-COA DIOXYGENASE DOMAIN CONTAINING 1"/>
    <property type="match status" value="1"/>
</dbReference>
<dbReference type="EMBL" id="UINC01182953">
    <property type="protein sequence ID" value="SVD93447.1"/>
    <property type="molecule type" value="Genomic_DNA"/>
</dbReference>
<dbReference type="PANTHER" id="PTHR20883:SF49">
    <property type="entry name" value="PHYTANOYL-COA DIOXYGENASE"/>
    <property type="match status" value="1"/>
</dbReference>
<accession>A0A382ZD79</accession>
<dbReference type="Pfam" id="PF05721">
    <property type="entry name" value="PhyH"/>
    <property type="match status" value="1"/>
</dbReference>
<feature type="non-terminal residue" evidence="1">
    <location>
        <position position="1"/>
    </location>
</feature>
<evidence type="ECO:0000313" key="1">
    <source>
        <dbReference type="EMBL" id="SVD93447.1"/>
    </source>
</evidence>
<dbReference type="AlphaFoldDB" id="A0A382ZD79"/>
<protein>
    <recommendedName>
        <fullName evidence="2">Phytanoyl-CoA dioxygenase</fullName>
    </recommendedName>
</protein>
<organism evidence="1">
    <name type="scientific">marine metagenome</name>
    <dbReference type="NCBI Taxonomy" id="408172"/>
    <lineage>
        <taxon>unclassified sequences</taxon>
        <taxon>metagenomes</taxon>
        <taxon>ecological metagenomes</taxon>
    </lineage>
</organism>
<feature type="non-terminal residue" evidence="1">
    <location>
        <position position="199"/>
    </location>
</feature>
<proteinExistence type="predicted"/>
<dbReference type="InterPro" id="IPR008775">
    <property type="entry name" value="Phytyl_CoA_dOase-like"/>
</dbReference>
<reference evidence="1" key="1">
    <citation type="submission" date="2018-05" db="EMBL/GenBank/DDBJ databases">
        <authorList>
            <person name="Lanie J.A."/>
            <person name="Ng W.-L."/>
            <person name="Kazmierczak K.M."/>
            <person name="Andrzejewski T.M."/>
            <person name="Davidsen T.M."/>
            <person name="Wayne K.J."/>
            <person name="Tettelin H."/>
            <person name="Glass J.I."/>
            <person name="Rusch D."/>
            <person name="Podicherti R."/>
            <person name="Tsui H.-C.T."/>
            <person name="Winkler M.E."/>
        </authorList>
    </citation>
    <scope>NUCLEOTIDE SEQUENCE</scope>
</reference>
<gene>
    <name evidence="1" type="ORF">METZ01_LOCUS446301</name>
</gene>
<dbReference type="SUPFAM" id="SSF51197">
    <property type="entry name" value="Clavaminate synthase-like"/>
    <property type="match status" value="1"/>
</dbReference>
<evidence type="ECO:0008006" key="2">
    <source>
        <dbReference type="Google" id="ProtNLM"/>
    </source>
</evidence>
<name>A0A382ZD79_9ZZZZ</name>
<dbReference type="Gene3D" id="2.60.120.620">
    <property type="entry name" value="q2cbj1_9rhob like domain"/>
    <property type="match status" value="1"/>
</dbReference>
<sequence length="199" mass="23287">VPKDVVTSSSRLLEKQITEYQDLGTTVIRQCVDAHWLAELSRAIEEDIRSPGPFYHGYKSEGDRGRFHGNLRLWEHDRTFREFCLASALPQIAARFLASQKVNLLYDQLFVKEPGTLNRTRWHNDQPYWPIRGWQVLSFWIALDPVRHDSGALEFIAGSHRWDRWFQPEAFGDTVGQDEYMANSDYEPMPDIQNQRADY</sequence>